<dbReference type="Pfam" id="PF00482">
    <property type="entry name" value="T2SSF"/>
    <property type="match status" value="2"/>
</dbReference>
<dbReference type="InterPro" id="IPR047692">
    <property type="entry name" value="T4P_ComGB"/>
</dbReference>
<reference evidence="9" key="1">
    <citation type="submission" date="2021-03" db="EMBL/GenBank/DDBJ databases">
        <title>Antimicrobial resistance genes in bacteria isolated from Japanese honey, and their potential for conferring macrolide and lincosamide resistance in the American foulbrood pathogen Paenibacillus larvae.</title>
        <authorList>
            <person name="Okamoto M."/>
            <person name="Kumagai M."/>
            <person name="Kanamori H."/>
            <person name="Takamatsu D."/>
        </authorList>
    </citation>
    <scope>NUCLEOTIDE SEQUENCE</scope>
    <source>
        <strain evidence="9">J27TS8</strain>
    </source>
</reference>
<feature type="domain" description="Type II secretion system protein GspF" evidence="8">
    <location>
        <begin position="14"/>
        <end position="129"/>
    </location>
</feature>
<dbReference type="PANTHER" id="PTHR30012:SF0">
    <property type="entry name" value="TYPE II SECRETION SYSTEM PROTEIN F-RELATED"/>
    <property type="match status" value="1"/>
</dbReference>
<protein>
    <submittedName>
        <fullName evidence="9">Competence protein ComG</fullName>
    </submittedName>
</protein>
<keyword evidence="4 7" id="KW-0812">Transmembrane</keyword>
<dbReference type="GO" id="GO:0005886">
    <property type="term" value="C:plasma membrane"/>
    <property type="evidence" value="ECO:0007669"/>
    <property type="project" value="UniProtKB-SubCell"/>
</dbReference>
<evidence type="ECO:0000256" key="2">
    <source>
        <dbReference type="ARBA" id="ARBA00005745"/>
    </source>
</evidence>
<evidence type="ECO:0000256" key="7">
    <source>
        <dbReference type="SAM" id="Phobius"/>
    </source>
</evidence>
<accession>A0A919WF17</accession>
<feature type="transmembrane region" description="Helical" evidence="7">
    <location>
        <begin position="110"/>
        <end position="128"/>
    </location>
</feature>
<feature type="transmembrane region" description="Helical" evidence="7">
    <location>
        <begin position="316"/>
        <end position="337"/>
    </location>
</feature>
<evidence type="ECO:0000313" key="9">
    <source>
        <dbReference type="EMBL" id="GIN60554.1"/>
    </source>
</evidence>
<evidence type="ECO:0000256" key="4">
    <source>
        <dbReference type="ARBA" id="ARBA00022692"/>
    </source>
</evidence>
<evidence type="ECO:0000256" key="5">
    <source>
        <dbReference type="ARBA" id="ARBA00022989"/>
    </source>
</evidence>
<dbReference type="Proteomes" id="UP000682111">
    <property type="component" value="Unassembled WGS sequence"/>
</dbReference>
<dbReference type="InterPro" id="IPR042094">
    <property type="entry name" value="T2SS_GspF_sf"/>
</dbReference>
<name>A0A919WF17_9BACI</name>
<evidence type="ECO:0000256" key="1">
    <source>
        <dbReference type="ARBA" id="ARBA00004651"/>
    </source>
</evidence>
<evidence type="ECO:0000313" key="10">
    <source>
        <dbReference type="Proteomes" id="UP000682111"/>
    </source>
</evidence>
<comment type="similarity">
    <text evidence="2">Belongs to the GSP F family.</text>
</comment>
<dbReference type="EMBL" id="BORC01000001">
    <property type="protein sequence ID" value="GIN60554.1"/>
    <property type="molecule type" value="Genomic_DNA"/>
</dbReference>
<keyword evidence="5 7" id="KW-1133">Transmembrane helix</keyword>
<comment type="subcellular location">
    <subcellularLocation>
        <location evidence="1">Cell membrane</location>
        <topology evidence="1">Multi-pass membrane protein</topology>
    </subcellularLocation>
</comment>
<dbReference type="RefSeq" id="WP_212933200.1">
    <property type="nucleotide sequence ID" value="NZ_BORC01000001.1"/>
</dbReference>
<keyword evidence="6 7" id="KW-0472">Membrane</keyword>
<proteinExistence type="inferred from homology"/>
<evidence type="ECO:0000256" key="6">
    <source>
        <dbReference type="ARBA" id="ARBA00023136"/>
    </source>
</evidence>
<keyword evidence="3" id="KW-1003">Cell membrane</keyword>
<dbReference type="NCBIfam" id="NF041012">
    <property type="entry name" value="T4P_ComGB"/>
    <property type="match status" value="1"/>
</dbReference>
<keyword evidence="10" id="KW-1185">Reference proteome</keyword>
<evidence type="ECO:0000259" key="8">
    <source>
        <dbReference type="Pfam" id="PF00482"/>
    </source>
</evidence>
<dbReference type="Gene3D" id="1.20.81.30">
    <property type="entry name" value="Type II secretion system (T2SS), domain F"/>
    <property type="match status" value="2"/>
</dbReference>
<gene>
    <name evidence="9" type="primary">comGB</name>
    <name evidence="9" type="ORF">J27TS8_05470</name>
</gene>
<evidence type="ECO:0000256" key="3">
    <source>
        <dbReference type="ARBA" id="ARBA00022475"/>
    </source>
</evidence>
<sequence>MKNHKWRMKEQAAFLRKTGELLERGYPLAEAIRSLTYQMKSRQKEDIAQALLHLREGHPFHQILHKLGFNQTLVGYVYFAEEHGSLADAFREGSTMILKRQDDVEKLKKLLVYPTILIAVTLFLFFFVEKVLLPQYILLFSSMNLKPNIFMRMVSFIGEASPFFVILLLLCMLLLLSYYFMTFRRLLPLKQRALIANIPFFGSFYRLFTTHYFSVQLSYLLAGGLSIHEALKVFEKYVQSPFYKQIGQEMQLFLMRGESFEAVLTHYDFFAGELSFIVKHGQENGKLSEELLFFSKHCLEKLENKTEKAFKIVQPILYSLIGLIIVSMYLAILLPMFQLLDGF</sequence>
<feature type="domain" description="Type II secretion system protein GspF" evidence="8">
    <location>
        <begin position="213"/>
        <end position="335"/>
    </location>
</feature>
<organism evidence="9 10">
    <name type="scientific">Robertmurraya siralis</name>
    <dbReference type="NCBI Taxonomy" id="77777"/>
    <lineage>
        <taxon>Bacteria</taxon>
        <taxon>Bacillati</taxon>
        <taxon>Bacillota</taxon>
        <taxon>Bacilli</taxon>
        <taxon>Bacillales</taxon>
        <taxon>Bacillaceae</taxon>
        <taxon>Robertmurraya</taxon>
    </lineage>
</organism>
<dbReference type="PANTHER" id="PTHR30012">
    <property type="entry name" value="GENERAL SECRETION PATHWAY PROTEIN"/>
    <property type="match status" value="1"/>
</dbReference>
<dbReference type="InterPro" id="IPR003004">
    <property type="entry name" value="GspF/PilC"/>
</dbReference>
<dbReference type="AlphaFoldDB" id="A0A919WF17"/>
<feature type="transmembrane region" description="Helical" evidence="7">
    <location>
        <begin position="160"/>
        <end position="181"/>
    </location>
</feature>
<dbReference type="InterPro" id="IPR018076">
    <property type="entry name" value="T2SS_GspF_dom"/>
</dbReference>
<comment type="caution">
    <text evidence="9">The sequence shown here is derived from an EMBL/GenBank/DDBJ whole genome shotgun (WGS) entry which is preliminary data.</text>
</comment>